<dbReference type="GeneID" id="93999742"/>
<feature type="region of interest" description="Disordered" evidence="1">
    <location>
        <begin position="152"/>
        <end position="174"/>
    </location>
</feature>
<evidence type="ECO:0000256" key="1">
    <source>
        <dbReference type="SAM" id="MobiDB-lite"/>
    </source>
</evidence>
<dbReference type="EMBL" id="JARAKF010000001">
    <property type="protein sequence ID" value="MDU8995665.1"/>
    <property type="molecule type" value="Genomic_DNA"/>
</dbReference>
<sequence>MPDTPPPDPERLDPEQLAAYFALMEVGSLLQHAVDQQLRDEGGLSYTQFQILAVLGQAPEGQLRMTDIADRLVHSRSGLTYQVAQLAKAGLVARAPSADDERSVNVTATPQGKELLGRVMPGHVAVVRRLLVTPLNRSDITTLSDVLGRVRTHMRTTPPRSATPGRKPTTLRND</sequence>
<dbReference type="PANTHER" id="PTHR33164">
    <property type="entry name" value="TRANSCRIPTIONAL REGULATOR, MARR FAMILY"/>
    <property type="match status" value="1"/>
</dbReference>
<keyword evidence="4" id="KW-1185">Reference proteome</keyword>
<dbReference type="PANTHER" id="PTHR33164:SF99">
    <property type="entry name" value="MARR FAMILY REGULATORY PROTEIN"/>
    <property type="match status" value="1"/>
</dbReference>
<dbReference type="RefSeq" id="WP_054231379.1">
    <property type="nucleotide sequence ID" value="NZ_CP107955.1"/>
</dbReference>
<name>A0ABU3UP03_9ACTN</name>
<dbReference type="InterPro" id="IPR039422">
    <property type="entry name" value="MarR/SlyA-like"/>
</dbReference>
<dbReference type="InterPro" id="IPR036388">
    <property type="entry name" value="WH-like_DNA-bd_sf"/>
</dbReference>
<dbReference type="PROSITE" id="PS50995">
    <property type="entry name" value="HTH_MARR_2"/>
    <property type="match status" value="1"/>
</dbReference>
<reference evidence="3 4" key="1">
    <citation type="submission" date="2023-02" db="EMBL/GenBank/DDBJ databases">
        <authorList>
            <person name="Maleckis M."/>
        </authorList>
    </citation>
    <scope>NUCLEOTIDE SEQUENCE [LARGE SCALE GENOMIC DNA]</scope>
    <source>
        <strain evidence="3 4">P8-A2</strain>
    </source>
</reference>
<dbReference type="SUPFAM" id="SSF46785">
    <property type="entry name" value="Winged helix' DNA-binding domain"/>
    <property type="match status" value="1"/>
</dbReference>
<dbReference type="InterPro" id="IPR000835">
    <property type="entry name" value="HTH_MarR-typ"/>
</dbReference>
<gene>
    <name evidence="3" type="ORF">PU648_25580</name>
</gene>
<dbReference type="SMART" id="SM00347">
    <property type="entry name" value="HTH_MARR"/>
    <property type="match status" value="1"/>
</dbReference>
<proteinExistence type="predicted"/>
<evidence type="ECO:0000313" key="4">
    <source>
        <dbReference type="Proteomes" id="UP001257627"/>
    </source>
</evidence>
<evidence type="ECO:0000313" key="3">
    <source>
        <dbReference type="EMBL" id="MDU8995665.1"/>
    </source>
</evidence>
<dbReference type="Proteomes" id="UP001257627">
    <property type="component" value="Unassembled WGS sequence"/>
</dbReference>
<dbReference type="InterPro" id="IPR036390">
    <property type="entry name" value="WH_DNA-bd_sf"/>
</dbReference>
<accession>A0ABU3UP03</accession>
<evidence type="ECO:0000259" key="2">
    <source>
        <dbReference type="PROSITE" id="PS50995"/>
    </source>
</evidence>
<organism evidence="3 4">
    <name type="scientific">Streptomyces mirabilis</name>
    <dbReference type="NCBI Taxonomy" id="68239"/>
    <lineage>
        <taxon>Bacteria</taxon>
        <taxon>Bacillati</taxon>
        <taxon>Actinomycetota</taxon>
        <taxon>Actinomycetes</taxon>
        <taxon>Kitasatosporales</taxon>
        <taxon>Streptomycetaceae</taxon>
        <taxon>Streptomyces</taxon>
    </lineage>
</organism>
<comment type="caution">
    <text evidence="3">The sequence shown here is derived from an EMBL/GenBank/DDBJ whole genome shotgun (WGS) entry which is preliminary data.</text>
</comment>
<dbReference type="Pfam" id="PF12802">
    <property type="entry name" value="MarR_2"/>
    <property type="match status" value="1"/>
</dbReference>
<protein>
    <submittedName>
        <fullName evidence="3">MarR family transcriptional regulator</fullName>
    </submittedName>
</protein>
<dbReference type="Gene3D" id="1.10.10.10">
    <property type="entry name" value="Winged helix-like DNA-binding domain superfamily/Winged helix DNA-binding domain"/>
    <property type="match status" value="1"/>
</dbReference>
<feature type="domain" description="HTH marR-type" evidence="2">
    <location>
        <begin position="16"/>
        <end position="152"/>
    </location>
</feature>